<evidence type="ECO:0000313" key="2">
    <source>
        <dbReference type="Proteomes" id="UP000234681"/>
    </source>
</evidence>
<accession>A6ID70</accession>
<dbReference type="EMBL" id="CH473958">
    <property type="protein sequence ID" value="EDM09428.1"/>
    <property type="molecule type" value="Genomic_DNA"/>
</dbReference>
<gene>
    <name evidence="1" type="ORF">rCG_46206</name>
</gene>
<protein>
    <submittedName>
        <fullName evidence="1">RCG46206, isoform CRA_a</fullName>
    </submittedName>
</protein>
<evidence type="ECO:0000313" key="1">
    <source>
        <dbReference type="EMBL" id="EDM09427.1"/>
    </source>
</evidence>
<reference evidence="1 2" key="2">
    <citation type="submission" date="2005-09" db="EMBL/GenBank/DDBJ databases">
        <authorList>
            <person name="Mural R.J."/>
            <person name="Li P.W."/>
            <person name="Adams M.D."/>
            <person name="Amanatides P.G."/>
            <person name="Baden-Tillson H."/>
            <person name="Barnstead M."/>
            <person name="Chin S.H."/>
            <person name="Dew I."/>
            <person name="Evans C.A."/>
            <person name="Ferriera S."/>
            <person name="Flanigan M."/>
            <person name="Fosler C."/>
            <person name="Glodek A."/>
            <person name="Gu Z."/>
            <person name="Holt R.A."/>
            <person name="Jennings D."/>
            <person name="Kraft C.L."/>
            <person name="Lu F."/>
            <person name="Nguyen T."/>
            <person name="Nusskern D.R."/>
            <person name="Pfannkoch C.M."/>
            <person name="Sitter C."/>
            <person name="Sutton G.G."/>
            <person name="Venter J.C."/>
            <person name="Wang Z."/>
            <person name="Woodage T."/>
            <person name="Zheng X.H."/>
            <person name="Zhong F."/>
        </authorList>
    </citation>
    <scope>NUCLEOTIDE SEQUENCE [LARGE SCALE GENOMIC DNA]</scope>
    <source>
        <strain evidence="1">BN</strain>
        <strain evidence="2">BN, Sprague-Dawley</strain>
    </source>
</reference>
<proteinExistence type="predicted"/>
<dbReference type="EMBL" id="CH473958">
    <property type="protein sequence ID" value="EDM09427.1"/>
    <property type="molecule type" value="Genomic_DNA"/>
</dbReference>
<reference evidence="1" key="1">
    <citation type="journal article" date="2005" name="Genome Res.">
        <title>Gene and alternative splicing annotation with AIR.</title>
        <authorList>
            <person name="Florea L."/>
            <person name="Di Francesco V."/>
            <person name="Miller J."/>
            <person name="Turner R."/>
            <person name="Yao A."/>
            <person name="Harris M."/>
            <person name="Walenz B."/>
            <person name="Mobarry C."/>
            <person name="Merkulov G.V."/>
            <person name="Charlab R."/>
            <person name="Dew I."/>
            <person name="Deng Z."/>
            <person name="Istrail S."/>
            <person name="Li P."/>
            <person name="Sutton G."/>
        </authorList>
    </citation>
    <scope>NUCLEOTIDE SEQUENCE</scope>
    <source>
        <strain evidence="1">BN</strain>
    </source>
</reference>
<sequence length="85" mass="9471">MRAGRRWVLRRSLRACKGRGLDGRNGRSCVLTSRRPYILDSATISAFRSCEAKLSRNGPVDLCDGTSGGISQAVLWQRWMKAKDS</sequence>
<name>A6ID70_RAT</name>
<dbReference type="Proteomes" id="UP000234681">
    <property type="component" value="Chromosome 13"/>
</dbReference>
<dbReference type="AlphaFoldDB" id="A6ID70"/>
<organism evidence="1 2">
    <name type="scientific">Rattus norvegicus</name>
    <name type="common">Rat</name>
    <dbReference type="NCBI Taxonomy" id="10116"/>
    <lineage>
        <taxon>Eukaryota</taxon>
        <taxon>Metazoa</taxon>
        <taxon>Chordata</taxon>
        <taxon>Craniata</taxon>
        <taxon>Vertebrata</taxon>
        <taxon>Euteleostomi</taxon>
        <taxon>Mammalia</taxon>
        <taxon>Eutheria</taxon>
        <taxon>Euarchontoglires</taxon>
        <taxon>Glires</taxon>
        <taxon>Rodentia</taxon>
        <taxon>Myomorpha</taxon>
        <taxon>Muroidea</taxon>
        <taxon>Muridae</taxon>
        <taxon>Murinae</taxon>
        <taxon>Rattus</taxon>
    </lineage>
</organism>